<dbReference type="EMBL" id="JABGBO010000007">
    <property type="protein sequence ID" value="NOL50008.1"/>
    <property type="molecule type" value="Genomic_DNA"/>
</dbReference>
<accession>A0A7Y4P5P4</accession>
<dbReference type="RefSeq" id="WP_171588874.1">
    <property type="nucleotide sequence ID" value="NZ_JABGBO010000007.1"/>
</dbReference>
<sequence>MNCVVKQSAARTHRSELTGSIVRRRRNPLALARGGGQDNRTKGEVDYLIDDYHNLSVVPIEVKSGRDYSMNIDYAAAIPLATVLVS</sequence>
<comment type="caution">
    <text evidence="1">The sequence shown here is derived from an EMBL/GenBank/DDBJ whole genome shotgun (WGS) entry which is preliminary data.</text>
</comment>
<name>A0A7Y4P5P4_9BURK</name>
<organism evidence="1 2">
    <name type="scientific">Pelistega europaea</name>
    <dbReference type="NCBI Taxonomy" id="106147"/>
    <lineage>
        <taxon>Bacteria</taxon>
        <taxon>Pseudomonadati</taxon>
        <taxon>Pseudomonadota</taxon>
        <taxon>Betaproteobacteria</taxon>
        <taxon>Burkholderiales</taxon>
        <taxon>Alcaligenaceae</taxon>
        <taxon>Pelistega</taxon>
    </lineage>
</organism>
<dbReference type="Proteomes" id="UP000541421">
    <property type="component" value="Unassembled WGS sequence"/>
</dbReference>
<reference evidence="1 2" key="1">
    <citation type="submission" date="2020-05" db="EMBL/GenBank/DDBJ databases">
        <authorList>
            <person name="Niu N."/>
        </authorList>
    </citation>
    <scope>NUCLEOTIDE SEQUENCE [LARGE SCALE GENOMIC DNA]</scope>
    <source>
        <strain evidence="1 2">LMG10982</strain>
    </source>
</reference>
<keyword evidence="2" id="KW-1185">Reference proteome</keyword>
<proteinExistence type="predicted"/>
<dbReference type="AlphaFoldDB" id="A0A7Y4P5P4"/>
<evidence type="ECO:0000313" key="2">
    <source>
        <dbReference type="Proteomes" id="UP000541421"/>
    </source>
</evidence>
<protein>
    <recommendedName>
        <fullName evidence="3">DUF4143 domain-containing protein</fullName>
    </recommendedName>
</protein>
<evidence type="ECO:0000313" key="1">
    <source>
        <dbReference type="EMBL" id="NOL50008.1"/>
    </source>
</evidence>
<evidence type="ECO:0008006" key="3">
    <source>
        <dbReference type="Google" id="ProtNLM"/>
    </source>
</evidence>
<gene>
    <name evidence="1" type="ORF">HKX40_07645</name>
</gene>